<dbReference type="EMBL" id="JAPEVI010000003">
    <property type="protein sequence ID" value="MCX2722633.1"/>
    <property type="molecule type" value="Genomic_DNA"/>
</dbReference>
<evidence type="ECO:0000313" key="2">
    <source>
        <dbReference type="EMBL" id="MCX2722633.1"/>
    </source>
</evidence>
<protein>
    <submittedName>
        <fullName evidence="2">FRG domain-containing protein</fullName>
    </submittedName>
</protein>
<dbReference type="InterPro" id="IPR014966">
    <property type="entry name" value="FRG-dom"/>
</dbReference>
<feature type="domain" description="FRG" evidence="1">
    <location>
        <begin position="22"/>
        <end position="116"/>
    </location>
</feature>
<reference evidence="2 3" key="1">
    <citation type="journal article" date="2016" name="Int. J. Syst. Evol. Microbiol.">
        <title>Labrenzia salina sp. nov., isolated from the rhizosphere of the halophyte Arthrocnemum macrostachyum.</title>
        <authorList>
            <person name="Camacho M."/>
            <person name="Redondo-Gomez S."/>
            <person name="Rodriguez-Llorente I."/>
            <person name="Rohde M."/>
            <person name="Sproer C."/>
            <person name="Schumann P."/>
            <person name="Klenk H.P."/>
            <person name="Montero-Calasanz M.D.C."/>
        </authorList>
    </citation>
    <scope>NUCLEOTIDE SEQUENCE [LARGE SCALE GENOMIC DNA]</scope>
    <source>
        <strain evidence="2 3">DSM 29163</strain>
    </source>
</reference>
<evidence type="ECO:0000313" key="3">
    <source>
        <dbReference type="Proteomes" id="UP001300261"/>
    </source>
</evidence>
<dbReference type="SMART" id="SM00901">
    <property type="entry name" value="FRG"/>
    <property type="match status" value="1"/>
</dbReference>
<dbReference type="Proteomes" id="UP001300261">
    <property type="component" value="Unassembled WGS sequence"/>
</dbReference>
<evidence type="ECO:0000259" key="1">
    <source>
        <dbReference type="SMART" id="SM00901"/>
    </source>
</evidence>
<gene>
    <name evidence="2" type="ORF">ON753_09580</name>
</gene>
<organism evidence="2 3">
    <name type="scientific">Roseibium salinum</name>
    <dbReference type="NCBI Taxonomy" id="1604349"/>
    <lineage>
        <taxon>Bacteria</taxon>
        <taxon>Pseudomonadati</taxon>
        <taxon>Pseudomonadota</taxon>
        <taxon>Alphaproteobacteria</taxon>
        <taxon>Hyphomicrobiales</taxon>
        <taxon>Stappiaceae</taxon>
        <taxon>Roseibium</taxon>
    </lineage>
</organism>
<sequence length="244" mass="27780">MSDSISSVGELIEAIRAERDREEGAVWYRGQSKASWPLLPGFFRQENKMSEASLLARFKQSAALLTVTKPNSSFDWIFLMQHYGMPTRLLDWSENPLVALYFSVDKSHQDDDAALWTLRPNKLNTHAHINDKDEPDYIPSFDDDEVQSYSTERVRIDKRMQLFPIATIATRNNPRIQAQLGTFTIHHNDRTPIEDVGTGAQCKKFVIPADAKGVLREELFLLGINKLSLFPEIASISETLKEIV</sequence>
<dbReference type="Pfam" id="PF08867">
    <property type="entry name" value="FRG"/>
    <property type="match status" value="1"/>
</dbReference>
<dbReference type="RefSeq" id="WP_265962301.1">
    <property type="nucleotide sequence ID" value="NZ_JAPEVI010000003.1"/>
</dbReference>
<proteinExistence type="predicted"/>
<name>A0ABT3R0L0_9HYPH</name>
<accession>A0ABT3R0L0</accession>
<comment type="caution">
    <text evidence="2">The sequence shown here is derived from an EMBL/GenBank/DDBJ whole genome shotgun (WGS) entry which is preliminary data.</text>
</comment>
<keyword evidence="3" id="KW-1185">Reference proteome</keyword>